<dbReference type="AlphaFoldDB" id="W6Z013"/>
<dbReference type="EMBL" id="KI963994">
    <property type="protein sequence ID" value="EUC44962.1"/>
    <property type="molecule type" value="Genomic_DNA"/>
</dbReference>
<dbReference type="RefSeq" id="XP_007688556.1">
    <property type="nucleotide sequence ID" value="XM_007690366.1"/>
</dbReference>
<dbReference type="HOGENOM" id="CLU_3111825_0_0_1"/>
<reference evidence="1 2" key="1">
    <citation type="journal article" date="2013" name="PLoS Genet.">
        <title>Comparative genome structure, secondary metabolite, and effector coding capacity across Cochliobolus pathogens.</title>
        <authorList>
            <person name="Condon B.J."/>
            <person name="Leng Y."/>
            <person name="Wu D."/>
            <person name="Bushley K.E."/>
            <person name="Ohm R.A."/>
            <person name="Otillar R."/>
            <person name="Martin J."/>
            <person name="Schackwitz W."/>
            <person name="Grimwood J."/>
            <person name="MohdZainudin N."/>
            <person name="Xue C."/>
            <person name="Wang R."/>
            <person name="Manning V.A."/>
            <person name="Dhillon B."/>
            <person name="Tu Z.J."/>
            <person name="Steffenson B.J."/>
            <person name="Salamov A."/>
            <person name="Sun H."/>
            <person name="Lowry S."/>
            <person name="LaButti K."/>
            <person name="Han J."/>
            <person name="Copeland A."/>
            <person name="Lindquist E."/>
            <person name="Barry K."/>
            <person name="Schmutz J."/>
            <person name="Baker S.E."/>
            <person name="Ciuffetti L.M."/>
            <person name="Grigoriev I.V."/>
            <person name="Zhong S."/>
            <person name="Turgeon B.G."/>
        </authorList>
    </citation>
    <scope>NUCLEOTIDE SEQUENCE [LARGE SCALE GENOMIC DNA]</scope>
    <source>
        <strain evidence="1 2">ATCC 44560</strain>
    </source>
</reference>
<name>W6Z013_COCMI</name>
<organism evidence="1 2">
    <name type="scientific">Bipolaris oryzae ATCC 44560</name>
    <dbReference type="NCBI Taxonomy" id="930090"/>
    <lineage>
        <taxon>Eukaryota</taxon>
        <taxon>Fungi</taxon>
        <taxon>Dikarya</taxon>
        <taxon>Ascomycota</taxon>
        <taxon>Pezizomycotina</taxon>
        <taxon>Dothideomycetes</taxon>
        <taxon>Pleosporomycetidae</taxon>
        <taxon>Pleosporales</taxon>
        <taxon>Pleosporineae</taxon>
        <taxon>Pleosporaceae</taxon>
        <taxon>Bipolaris</taxon>
    </lineage>
</organism>
<dbReference type="GeneID" id="19128929"/>
<feature type="non-terminal residue" evidence="1">
    <location>
        <position position="1"/>
    </location>
</feature>
<protein>
    <submittedName>
        <fullName evidence="1">Uncharacterized protein</fullName>
    </submittedName>
</protein>
<gene>
    <name evidence="1" type="ORF">COCMIDRAFT_96838</name>
</gene>
<evidence type="ECO:0000313" key="2">
    <source>
        <dbReference type="Proteomes" id="UP000054032"/>
    </source>
</evidence>
<dbReference type="Proteomes" id="UP000054032">
    <property type="component" value="Unassembled WGS sequence"/>
</dbReference>
<evidence type="ECO:0000313" key="1">
    <source>
        <dbReference type="EMBL" id="EUC44962.1"/>
    </source>
</evidence>
<proteinExistence type="predicted"/>
<dbReference type="KEGG" id="bor:COCMIDRAFT_96838"/>
<accession>W6Z013</accession>
<sequence>LATIGTCMSCMATRAVALSVAHWELEYWLGFASLPCRPDLPMSVSPDKCFS</sequence>
<keyword evidence="2" id="KW-1185">Reference proteome</keyword>